<dbReference type="PANTHER" id="PTHR34220">
    <property type="entry name" value="SENSOR HISTIDINE KINASE YPDA"/>
    <property type="match status" value="1"/>
</dbReference>
<dbReference type="SUPFAM" id="SSF55874">
    <property type="entry name" value="ATPase domain of HSP90 chaperone/DNA topoisomerase II/histidine kinase"/>
    <property type="match status" value="1"/>
</dbReference>
<keyword evidence="6 7" id="KW-0472">Membrane</keyword>
<keyword evidence="5 9" id="KW-0418">Kinase</keyword>
<comment type="caution">
    <text evidence="9">The sequence shown here is derived from an EMBL/GenBank/DDBJ whole genome shotgun (WGS) entry which is preliminary data.</text>
</comment>
<dbReference type="InterPro" id="IPR003594">
    <property type="entry name" value="HATPase_dom"/>
</dbReference>
<evidence type="ECO:0000256" key="7">
    <source>
        <dbReference type="SAM" id="Phobius"/>
    </source>
</evidence>
<dbReference type="Pfam" id="PF00672">
    <property type="entry name" value="HAMP"/>
    <property type="match status" value="1"/>
</dbReference>
<dbReference type="InterPro" id="IPR050640">
    <property type="entry name" value="Bact_2-comp_sensor_kinase"/>
</dbReference>
<dbReference type="InterPro" id="IPR010559">
    <property type="entry name" value="Sig_transdc_His_kin_internal"/>
</dbReference>
<evidence type="ECO:0000313" key="10">
    <source>
        <dbReference type="Proteomes" id="UP000256977"/>
    </source>
</evidence>
<feature type="transmembrane region" description="Helical" evidence="7">
    <location>
        <begin position="308"/>
        <end position="332"/>
    </location>
</feature>
<keyword evidence="3" id="KW-0597">Phosphoprotein</keyword>
<dbReference type="PANTHER" id="PTHR34220:SF7">
    <property type="entry name" value="SENSOR HISTIDINE KINASE YPDA"/>
    <property type="match status" value="1"/>
</dbReference>
<feature type="domain" description="HAMP" evidence="8">
    <location>
        <begin position="329"/>
        <end position="381"/>
    </location>
</feature>
<evidence type="ECO:0000256" key="2">
    <source>
        <dbReference type="ARBA" id="ARBA00022475"/>
    </source>
</evidence>
<dbReference type="SMART" id="SM00304">
    <property type="entry name" value="HAMP"/>
    <property type="match status" value="1"/>
</dbReference>
<accession>A0A3D9KFX8</accession>
<dbReference type="Gene3D" id="6.10.340.10">
    <property type="match status" value="1"/>
</dbReference>
<protein>
    <submittedName>
        <fullName evidence="9">Two-component system sensor histidine kinase YesM</fullName>
    </submittedName>
</protein>
<name>A0A3D9KFX8_9BACL</name>
<dbReference type="Gene3D" id="3.30.565.10">
    <property type="entry name" value="Histidine kinase-like ATPase, C-terminal domain"/>
    <property type="match status" value="1"/>
</dbReference>
<comment type="subcellular location">
    <subcellularLocation>
        <location evidence="1">Cell membrane</location>
        <topology evidence="1">Multi-pass membrane protein</topology>
    </subcellularLocation>
</comment>
<reference evidence="9 10" key="1">
    <citation type="submission" date="2018-07" db="EMBL/GenBank/DDBJ databases">
        <title>Genomic Encyclopedia of Type Strains, Phase III (KMG-III): the genomes of soil and plant-associated and newly described type strains.</title>
        <authorList>
            <person name="Whitman W."/>
        </authorList>
    </citation>
    <scope>NUCLEOTIDE SEQUENCE [LARGE SCALE GENOMIC DNA]</scope>
    <source>
        <strain evidence="9 10">CECT 7287</strain>
    </source>
</reference>
<dbReference type="SMART" id="SM00387">
    <property type="entry name" value="HATPase_c"/>
    <property type="match status" value="1"/>
</dbReference>
<keyword evidence="7" id="KW-1133">Transmembrane helix</keyword>
<keyword evidence="4" id="KW-0808">Transferase</keyword>
<dbReference type="InterPro" id="IPR036890">
    <property type="entry name" value="HATPase_C_sf"/>
</dbReference>
<gene>
    <name evidence="9" type="ORF">DFP98_10480</name>
</gene>
<keyword evidence="7" id="KW-0812">Transmembrane</keyword>
<evidence type="ECO:0000256" key="6">
    <source>
        <dbReference type="ARBA" id="ARBA00023136"/>
    </source>
</evidence>
<dbReference type="EMBL" id="QRDZ01000004">
    <property type="protein sequence ID" value="RED85375.1"/>
    <property type="molecule type" value="Genomic_DNA"/>
</dbReference>
<dbReference type="Pfam" id="PF06580">
    <property type="entry name" value="His_kinase"/>
    <property type="match status" value="1"/>
</dbReference>
<evidence type="ECO:0000256" key="1">
    <source>
        <dbReference type="ARBA" id="ARBA00004651"/>
    </source>
</evidence>
<dbReference type="Pfam" id="PF02518">
    <property type="entry name" value="HATPase_c"/>
    <property type="match status" value="1"/>
</dbReference>
<dbReference type="AlphaFoldDB" id="A0A3D9KFX8"/>
<evidence type="ECO:0000259" key="8">
    <source>
        <dbReference type="PROSITE" id="PS50885"/>
    </source>
</evidence>
<evidence type="ECO:0000256" key="4">
    <source>
        <dbReference type="ARBA" id="ARBA00022679"/>
    </source>
</evidence>
<dbReference type="CDD" id="cd06225">
    <property type="entry name" value="HAMP"/>
    <property type="match status" value="1"/>
</dbReference>
<dbReference type="SUPFAM" id="SSF158472">
    <property type="entry name" value="HAMP domain-like"/>
    <property type="match status" value="1"/>
</dbReference>
<sequence length="615" mass="69661">MRLLPLPGRFRRFSFKSKLFLSYILIVLIPVSISAVWIYNEVIVPMRGERIQSVDQTMSQLQTAVNKEVDDIEKTGYLISTNIVLKKALLKRYYDQSELIDVMNTSIQSLLSWFASTHQDIGEFRFFTVNETLPESDFFLPVSRYSGEIWFRTLQERIKTTYPYWESWHVQRDYPYGKKSNDPVYSLFYPINEDFAGETSYLELEIDIDRFFSKSISMALSPSGGVFAVDWSGQLLSVPREFDESTTQQASRDAFRRIDLSVAGQGNMELNGVSYRYAVQPIDRLHTSLVGLLPHSEINRPWAKTRDAFLLLILLLTVLLAILSFALAGLLIKKIVRIVGNVRKIQNGNFKVRIPVKGEDEIDLLAVNINSMAGQIDDLVNRVYKSQVSQKEAELKALQAQINPHFLFNTLETLRMMAETEDQEKLSDAIAALGNIMRYNIYNGQEAIALETELEHIQDYLHIQNLLLNQRVSLECAIPESLMAFRIPNLLLQPLVENCIVHGMRGFSGRLTIRISAEDLPDHLIRYEVRDNGMGISPERLDALRDRLSREPDQKPVPIVAREAASAGSRSGSIGLANVRDRIHYCYGSSAGMEIDASPGGGTIVALILPANFIL</sequence>
<dbReference type="GO" id="GO:0000155">
    <property type="term" value="F:phosphorelay sensor kinase activity"/>
    <property type="evidence" value="ECO:0007669"/>
    <property type="project" value="InterPro"/>
</dbReference>
<keyword evidence="10" id="KW-1185">Reference proteome</keyword>
<dbReference type="GO" id="GO:0005886">
    <property type="term" value="C:plasma membrane"/>
    <property type="evidence" value="ECO:0007669"/>
    <property type="project" value="UniProtKB-SubCell"/>
</dbReference>
<dbReference type="InterPro" id="IPR003660">
    <property type="entry name" value="HAMP_dom"/>
</dbReference>
<dbReference type="Proteomes" id="UP000256977">
    <property type="component" value="Unassembled WGS sequence"/>
</dbReference>
<organism evidence="9 10">
    <name type="scientific">Cohnella phaseoli</name>
    <dbReference type="NCBI Taxonomy" id="456490"/>
    <lineage>
        <taxon>Bacteria</taxon>
        <taxon>Bacillati</taxon>
        <taxon>Bacillota</taxon>
        <taxon>Bacilli</taxon>
        <taxon>Bacillales</taxon>
        <taxon>Paenibacillaceae</taxon>
        <taxon>Cohnella</taxon>
    </lineage>
</organism>
<keyword evidence="2" id="KW-1003">Cell membrane</keyword>
<evidence type="ECO:0000313" key="9">
    <source>
        <dbReference type="EMBL" id="RED85375.1"/>
    </source>
</evidence>
<dbReference type="PROSITE" id="PS50885">
    <property type="entry name" value="HAMP"/>
    <property type="match status" value="1"/>
</dbReference>
<dbReference type="RefSeq" id="WP_220377062.1">
    <property type="nucleotide sequence ID" value="NZ_QRDZ01000004.1"/>
</dbReference>
<feature type="transmembrane region" description="Helical" evidence="7">
    <location>
        <begin position="20"/>
        <end position="40"/>
    </location>
</feature>
<proteinExistence type="predicted"/>
<evidence type="ECO:0000256" key="3">
    <source>
        <dbReference type="ARBA" id="ARBA00022553"/>
    </source>
</evidence>
<evidence type="ECO:0000256" key="5">
    <source>
        <dbReference type="ARBA" id="ARBA00022777"/>
    </source>
</evidence>